<dbReference type="Gene3D" id="3.40.50.1100">
    <property type="match status" value="2"/>
</dbReference>
<feature type="domain" description="Tryptophan synthase beta chain-like PALP" evidence="4">
    <location>
        <begin position="10"/>
        <end position="279"/>
    </location>
</feature>
<name>A0ABX1GQB2_9FLAO</name>
<dbReference type="Proteomes" id="UP000718451">
    <property type="component" value="Unassembled WGS sequence"/>
</dbReference>
<dbReference type="InterPro" id="IPR036052">
    <property type="entry name" value="TrpB-like_PALP_sf"/>
</dbReference>
<evidence type="ECO:0000256" key="1">
    <source>
        <dbReference type="ARBA" id="ARBA00001933"/>
    </source>
</evidence>
<evidence type="ECO:0000313" key="5">
    <source>
        <dbReference type="EMBL" id="NKI31789.1"/>
    </source>
</evidence>
<gene>
    <name evidence="5" type="ORF">HCU67_07505</name>
</gene>
<evidence type="ECO:0000313" key="6">
    <source>
        <dbReference type="Proteomes" id="UP000718451"/>
    </source>
</evidence>
<dbReference type="RefSeq" id="WP_168551938.1">
    <property type="nucleotide sequence ID" value="NZ_JAAWWL010000001.1"/>
</dbReference>
<dbReference type="SUPFAM" id="SSF53686">
    <property type="entry name" value="Tryptophan synthase beta subunit-like PLP-dependent enzymes"/>
    <property type="match status" value="1"/>
</dbReference>
<evidence type="ECO:0000259" key="4">
    <source>
        <dbReference type="Pfam" id="PF00291"/>
    </source>
</evidence>
<evidence type="ECO:0000256" key="3">
    <source>
        <dbReference type="ARBA" id="ARBA00022898"/>
    </source>
</evidence>
<dbReference type="PIRSF" id="PIRSF006278">
    <property type="entry name" value="ACCD_DCysDesulf"/>
    <property type="match status" value="1"/>
</dbReference>
<comment type="caution">
    <text evidence="5">The sequence shown here is derived from an EMBL/GenBank/DDBJ whole genome shotgun (WGS) entry which is preliminary data.</text>
</comment>
<dbReference type="InterPro" id="IPR027278">
    <property type="entry name" value="ACCD_DCysDesulf"/>
</dbReference>
<dbReference type="Pfam" id="PF00291">
    <property type="entry name" value="PALP"/>
    <property type="match status" value="1"/>
</dbReference>
<keyword evidence="3" id="KW-0663">Pyridoxal phosphate</keyword>
<comment type="similarity">
    <text evidence="2">Belongs to the ACC deaminase/D-cysteine desulfhydrase family.</text>
</comment>
<accession>A0ABX1GQB2</accession>
<sequence>MQSFNQDISNNFLKDAEVSLTIKREDLLHPIVSGNKFRKLKYNLLEAKELGKSCLLTFGGAYSNHILATAAAANQHGLKSIGVIRGEELKGNWFENPTLRQAKQFGMEFFFVNRDTYRLKDSESFLEKLNSKFGDFYLLPEGGTNNLAIKGCEEILERDDKAFDFVCTSVGTGGTMAGIINASHSHQYILGFSALKGEFLKDSIANLTDAGNWKIIDDYHFGGYAKVDLKLIEFINSFKAEFNIPLDPIYTGKLFYGLFDLIKKGYFRSKSKILVIHTGGLQGISGMNTVLKKKNLPLLKI</sequence>
<comment type="cofactor">
    <cofactor evidence="1">
        <name>pyridoxal 5'-phosphate</name>
        <dbReference type="ChEBI" id="CHEBI:597326"/>
    </cofactor>
</comment>
<keyword evidence="6" id="KW-1185">Reference proteome</keyword>
<dbReference type="EMBL" id="JAAWWL010000001">
    <property type="protein sequence ID" value="NKI31789.1"/>
    <property type="molecule type" value="Genomic_DNA"/>
</dbReference>
<dbReference type="PANTHER" id="PTHR43780">
    <property type="entry name" value="1-AMINOCYCLOPROPANE-1-CARBOXYLATE DEAMINASE-RELATED"/>
    <property type="match status" value="1"/>
</dbReference>
<dbReference type="PANTHER" id="PTHR43780:SF2">
    <property type="entry name" value="1-AMINOCYCLOPROPANE-1-CARBOXYLATE DEAMINASE-RELATED"/>
    <property type="match status" value="1"/>
</dbReference>
<organism evidence="5 6">
    <name type="scientific">Croceivirga thetidis</name>
    <dbReference type="NCBI Taxonomy" id="2721623"/>
    <lineage>
        <taxon>Bacteria</taxon>
        <taxon>Pseudomonadati</taxon>
        <taxon>Bacteroidota</taxon>
        <taxon>Flavobacteriia</taxon>
        <taxon>Flavobacteriales</taxon>
        <taxon>Flavobacteriaceae</taxon>
        <taxon>Croceivirga</taxon>
    </lineage>
</organism>
<evidence type="ECO:0000256" key="2">
    <source>
        <dbReference type="ARBA" id="ARBA00008639"/>
    </source>
</evidence>
<dbReference type="InterPro" id="IPR001926">
    <property type="entry name" value="TrpB-like_PALP"/>
</dbReference>
<protein>
    <submittedName>
        <fullName evidence="5">1-aminocyclopropane-1-carboxylate deaminase/D-cysteine desulfhydrase</fullName>
    </submittedName>
</protein>
<reference evidence="5 6" key="1">
    <citation type="submission" date="2020-04" db="EMBL/GenBank/DDBJ databases">
        <authorList>
            <person name="Yoon J."/>
        </authorList>
    </citation>
    <scope>NUCLEOTIDE SEQUENCE [LARGE SCALE GENOMIC DNA]</scope>
    <source>
        <strain evidence="5 6">DJ-13</strain>
    </source>
</reference>
<proteinExistence type="inferred from homology"/>